<reference evidence="1 2" key="1">
    <citation type="submission" date="2018-03" db="EMBL/GenBank/DDBJ databases">
        <title>Genomic Encyclopedia of Type Strains, Phase III (KMG-III): the genomes of soil and plant-associated and newly described type strains.</title>
        <authorList>
            <person name="Whitman W."/>
        </authorList>
    </citation>
    <scope>NUCLEOTIDE SEQUENCE [LARGE SCALE GENOMIC DNA]</scope>
    <source>
        <strain evidence="1 2">CGMCC 4.7067</strain>
    </source>
</reference>
<comment type="caution">
    <text evidence="1">The sequence shown here is derived from an EMBL/GenBank/DDBJ whole genome shotgun (WGS) entry which is preliminary data.</text>
</comment>
<proteinExistence type="predicted"/>
<keyword evidence="1" id="KW-0378">Hydrolase</keyword>
<organism evidence="1 2">
    <name type="scientific">Glycomyces artemisiae</name>
    <dbReference type="NCBI Taxonomy" id="1076443"/>
    <lineage>
        <taxon>Bacteria</taxon>
        <taxon>Bacillati</taxon>
        <taxon>Actinomycetota</taxon>
        <taxon>Actinomycetes</taxon>
        <taxon>Glycomycetales</taxon>
        <taxon>Glycomycetaceae</taxon>
        <taxon>Glycomyces</taxon>
    </lineage>
</organism>
<sequence length="235" mass="25482">MNFDKCPICLSPNPSKREHIPPESIGGTVLTRTCERCNSLVGSRLEADFADWVHDLLPTRFTHPAIQGQRRGPKIQILETHESLPVLFFEGNQCDPAIPEMLELGGEVAIQFTAPDQNRCLLAAIKSAYLTACLIFRAIPDTPEAEAIRQVLLAAIETPLNEPVPMGGLRDGLWLARIPGPGVPGEAALVHVTIEGDPEPKFAISLARKVLVDWPIGGSLVGLDAEDNVTFALPM</sequence>
<keyword evidence="1" id="KW-0540">Nuclease</keyword>
<keyword evidence="2" id="KW-1185">Reference proteome</keyword>
<accession>A0A2T0UWR3</accession>
<protein>
    <submittedName>
        <fullName evidence="1">HNH endonuclease</fullName>
    </submittedName>
</protein>
<dbReference type="GO" id="GO:0004519">
    <property type="term" value="F:endonuclease activity"/>
    <property type="evidence" value="ECO:0007669"/>
    <property type="project" value="UniProtKB-KW"/>
</dbReference>
<dbReference type="EMBL" id="PVTJ01000001">
    <property type="protein sequence ID" value="PRY62356.1"/>
    <property type="molecule type" value="Genomic_DNA"/>
</dbReference>
<dbReference type="AlphaFoldDB" id="A0A2T0UWR3"/>
<name>A0A2T0UWR3_9ACTN</name>
<evidence type="ECO:0000313" key="1">
    <source>
        <dbReference type="EMBL" id="PRY62356.1"/>
    </source>
</evidence>
<keyword evidence="1" id="KW-0255">Endonuclease</keyword>
<gene>
    <name evidence="1" type="ORF">B0I28_101684</name>
</gene>
<evidence type="ECO:0000313" key="2">
    <source>
        <dbReference type="Proteomes" id="UP000238176"/>
    </source>
</evidence>
<dbReference type="RefSeq" id="WP_181245618.1">
    <property type="nucleotide sequence ID" value="NZ_PVTJ01000001.1"/>
</dbReference>
<dbReference type="Proteomes" id="UP000238176">
    <property type="component" value="Unassembled WGS sequence"/>
</dbReference>